<comment type="caution">
    <text evidence="1">The sequence shown here is derived from an EMBL/GenBank/DDBJ whole genome shotgun (WGS) entry which is preliminary data.</text>
</comment>
<organism evidence="1 2">
    <name type="scientific">Nocardioides imazamoxiresistens</name>
    <dbReference type="NCBI Taxonomy" id="3231893"/>
    <lineage>
        <taxon>Bacteria</taxon>
        <taxon>Bacillati</taxon>
        <taxon>Actinomycetota</taxon>
        <taxon>Actinomycetes</taxon>
        <taxon>Propionibacteriales</taxon>
        <taxon>Nocardioidaceae</taxon>
        <taxon>Nocardioides</taxon>
    </lineage>
</organism>
<keyword evidence="2" id="KW-1185">Reference proteome</keyword>
<reference evidence="1 2" key="1">
    <citation type="submission" date="2023-08" db="EMBL/GenBank/DDBJ databases">
        <title>Nocardioides seae sp. nov., a bacterium isolated from a soil.</title>
        <authorList>
            <person name="Wang X."/>
        </authorList>
    </citation>
    <scope>NUCLEOTIDE SEQUENCE [LARGE SCALE GENOMIC DNA]</scope>
    <source>
        <strain evidence="1 2">YZH12</strain>
    </source>
</reference>
<name>A0ABU3PWP0_9ACTN</name>
<evidence type="ECO:0008006" key="3">
    <source>
        <dbReference type="Google" id="ProtNLM"/>
    </source>
</evidence>
<dbReference type="EMBL" id="JAVYII010000004">
    <property type="protein sequence ID" value="MDT9593658.1"/>
    <property type="molecule type" value="Genomic_DNA"/>
</dbReference>
<sequence>MPSPIPEPVRALLASQDDVVSRAQLLRTAPAWQVRRWIERGALVPVHPGVYVAHNGPTTWQQRAWAAVLVTWPAALHGVSALRAADGPGRRRHDDAGPIHVAVGRDRALAPRPGVRVHRLARLDQGVQWNLGPPRQCYEEASLTVALLEPRRIDGIAVLAAGVQNRRTVARRLAENLASRPRVADRAFWRGILEDVAAGSCSVLERGYLERVERAHGLPVFDRQVRERTPSGVVYRDAALGGVVIELDGRLHHDSASSRDRDMERDLDAAVDGLVTLRLSYGQVYDRACATARRISAVLRDRGWSGRPRACGVGCDLADRAA</sequence>
<proteinExistence type="predicted"/>
<gene>
    <name evidence="1" type="ORF">RDV89_11310</name>
</gene>
<dbReference type="RefSeq" id="WP_315733150.1">
    <property type="nucleotide sequence ID" value="NZ_JAVYII010000004.1"/>
</dbReference>
<protein>
    <recommendedName>
        <fullName evidence="3">DUF559 domain-containing protein</fullName>
    </recommendedName>
</protein>
<evidence type="ECO:0000313" key="1">
    <source>
        <dbReference type="EMBL" id="MDT9593658.1"/>
    </source>
</evidence>
<dbReference type="Proteomes" id="UP001268542">
    <property type="component" value="Unassembled WGS sequence"/>
</dbReference>
<accession>A0ABU3PWP0</accession>
<evidence type="ECO:0000313" key="2">
    <source>
        <dbReference type="Proteomes" id="UP001268542"/>
    </source>
</evidence>